<dbReference type="GO" id="GO:0061629">
    <property type="term" value="F:RNA polymerase II-specific DNA-binding transcription factor binding"/>
    <property type="evidence" value="ECO:0007669"/>
    <property type="project" value="UniProtKB-ARBA"/>
</dbReference>
<comment type="function">
    <text evidence="13">Acts as a transcriptional repressor. Corepressor for REST. Interacts with MXI1 to repress MYC responsive genes and antagonize MYC oncogenic activities. Also interacts with MXD1-MAX heterodimers to repress transcription by tethering SIN3A to DNA. Acts cooperatively with OGT to repress transcription in parallel with histone deacetylation. Involved in the control of the circadian rhythms. Required for the transcriptional repression of circadian target genes, such as PER1, mediated by the large PER complex through histone deacetylation. Cooperates with FOXK1 to regulate cell cycle progression probably by repressing cell cycle inhibitor genes expression. Required for cortical neuron differentiation and callosal axon elongation.</text>
</comment>
<keyword evidence="8" id="KW-0805">Transcription regulation</keyword>
<evidence type="ECO:0000256" key="12">
    <source>
        <dbReference type="ARBA" id="ARBA00023242"/>
    </source>
</evidence>
<comment type="subunit">
    <text evidence="14">Interacts with ARID4B, BRMS1L, HCFC1, HDAC1, HDAC2, MXI1, SAP30L, SAP130, SFPQ and TOPORS. Interacts with OGT (via TPRs 1-6); the interaction mediates transcriptional repression in parallel with histone deacetylase. Interacts with BAZ2A, MXD1, MXD3, MXD4, MBD2, DACH1, NCOR1, NR4A2, REST, RLIM, SAP30, SETDB1, SMYD2, and SUDS3. Interacts with PHF12 in a complex composed of HDAC1, PHF12 and SAP30. Interacts with TET1; the interaction recruits SIN3A to gene promoters. The large PER complex involved in the histone deacetylation is composed of at least HDAC1, PER2, SFPQ and SIN3A. Interacts with KLF11. Interacts with PPHLN1. Found in a complex with YY1, GON4L and HDAC1. Interacts (via PAH2) with FOXK1. Interacts with FOXK2. Found in a complex composed of at least SINHCAF, SIN3A, HDAC1, SAP30, RBBP4, OGT and TET1. Interacts with SINHCAF. Interacts with SPHK2.</text>
</comment>
<dbReference type="PANTHER" id="PTHR12346:SF0">
    <property type="entry name" value="SIN3A, ISOFORM G"/>
    <property type="match status" value="1"/>
</dbReference>
<evidence type="ECO:0000256" key="18">
    <source>
        <dbReference type="PROSITE-ProRule" id="PRU00810"/>
    </source>
</evidence>
<sequence length="1344" mass="153576">MRRHLDDHPGLSSSRVFENSASQPTSPIPASRELSRTPNIPVTSTRASDTSNQKPLGSRQPLALIQETVHAVGGTGSSEMHSGVHYLSSSYQNRVGAAVTTLSQGSLGHSQTSSTVHHQLSIQAHQNTPSVHSMQSNSQGNQMQFQRLKVEDALSYLDQVKYKFGNQPQVYNDFLDIMKEFKSQSIDTPGVIQRVSNLFRGHPELIVGFNTFLPPGYRIEVQPNEQVQVSIPGTNVAGGQGPTSLTIHPTGPPSATVHPMPQVNHAARDASPHASPVVKPPPVANSQPHTNSQNQHPLHQNSPPHTQAGGASPATGTNTTSAPPPASQPVEFNHAINYVNKIKNRFQGQPDIYKQFLEILHTYQKEQRNLKDGVHSANKPLTEAEVYDQVAKLFQNQEDLLQEFGQFLPDANGAANALVGLPPPKPANSEHNAVVKKPSLPVKPPIPTNNQSKQIQGIKRPASSAPSPPIKKPKMTSLKDVTLTEAGKYGSLNEYAFFDKVRKALKSQEVYENFLRCLIIYNQELISRSDLVLVVTPFLQKYSDLFKWFKEFVGYKESNNIDIVPKKIETQERERIGDFATEIDYASCIKYGASYRAVPRNYVQPKCSGRTPLCREVLNDTWVSFPSWSEDSTFVSSRKTQFEEYIYRCEDERFELDVVLETNISTVRILESEMTKINRMSSEEKARYRLDDTLGGNSAVIQQRAIRRVYGDKANDIIEGLKKNPASSVPIVLKRLKVKDEEWRKAQKSFNKIWREQNEKYYLKSLDHQGINFKQNDIKLLRSKTILSEIETLYEERHEQVEDGQADSGPHLKFNYYHKDIYKDAANLTIHHVKRQTGIHKEDKEKIKHLMRQFFPDFFCVPRGDLSDDEMDKDDDMETEDGNESPKTSVYRDLMTLNLACANHNYKRDSSHSERLLMFQDDKIYPHDDDENPMNDPISTETYSIIFVNNHWYIFFRLHQILCLRLWKLYDRARILISEELKDQEERKQSTALALRLKPRSNIDVELYYQAFLDMVKNLLDGNLESSQYEDSLREMFGIHAYLGFTLDKVIQNMVRQLQHMVGDESCSQFMTLYLDESKNKSTGGLCASQHLRQSVENAYQKKAEQVCDENLYKITMFKERGRITFELLDTDSDNSEDQSSGNKWNAFVRKYTGEESLANLVKEQLTKNPVFLPRQIHNWWSHAKSQSEESSDVREELDESQIDLSRLEDGGAGEAVRGLVGLNAKYRMSKMAENQGSVCRFNVNSYKMMWIMDSENCLYKKKCLTKAQQSHKNVTQKLNKRFHNWHKRWLKTNVDDAQEKHCQNWLMGQCEDSIPTNCIRIDNPLKSPYRVYNRYKAQVGDKT</sequence>
<evidence type="ECO:0000313" key="22">
    <source>
        <dbReference type="Proteomes" id="UP000886998"/>
    </source>
</evidence>
<evidence type="ECO:0000256" key="19">
    <source>
        <dbReference type="SAM" id="MobiDB-lite"/>
    </source>
</evidence>
<keyword evidence="12 18" id="KW-0539">Nucleus</keyword>
<evidence type="ECO:0000256" key="6">
    <source>
        <dbReference type="ARBA" id="ARBA00022843"/>
    </source>
</evidence>
<feature type="compositionally biased region" description="Polar residues" evidence="19">
    <location>
        <begin position="36"/>
        <end position="55"/>
    </location>
</feature>
<dbReference type="FunFam" id="1.20.1160.11:FF:000001">
    <property type="entry name" value="Paired amphipathic helix protein Sin3"/>
    <property type="match status" value="1"/>
</dbReference>
<feature type="compositionally biased region" description="Acidic residues" evidence="19">
    <location>
        <begin position="869"/>
        <end position="883"/>
    </location>
</feature>
<feature type="region of interest" description="Disordered" evidence="19">
    <location>
        <begin position="869"/>
        <end position="888"/>
    </location>
</feature>
<dbReference type="InterPro" id="IPR036600">
    <property type="entry name" value="PAH_sf"/>
</dbReference>
<protein>
    <recommendedName>
        <fullName evidence="15">Paired amphipathic helix protein Sin3a</fullName>
    </recommendedName>
    <alternativeName>
        <fullName evidence="16">Histone deacetylase complex subunit Sin3a</fullName>
    </alternativeName>
    <alternativeName>
        <fullName evidence="17">Transcriptional corepressor Sin3a</fullName>
    </alternativeName>
</protein>
<feature type="compositionally biased region" description="Polar residues" evidence="19">
    <location>
        <begin position="11"/>
        <end position="25"/>
    </location>
</feature>
<proteinExistence type="predicted"/>
<gene>
    <name evidence="21" type="primary">Sin3a</name>
    <name evidence="21" type="ORF">TNIN_131321</name>
</gene>
<keyword evidence="4" id="KW-0597">Phosphoprotein</keyword>
<evidence type="ECO:0000256" key="14">
    <source>
        <dbReference type="ARBA" id="ARBA00061761"/>
    </source>
</evidence>
<feature type="domain" description="Histone deacetylase interacting" evidence="20">
    <location>
        <begin position="587"/>
        <end position="687"/>
    </location>
</feature>
<dbReference type="OrthoDB" id="10265969at2759"/>
<dbReference type="Proteomes" id="UP000886998">
    <property type="component" value="Unassembled WGS sequence"/>
</dbReference>
<comment type="caution">
    <text evidence="21">The sequence shown here is derived from an EMBL/GenBank/DDBJ whole genome shotgun (WGS) entry which is preliminary data.</text>
</comment>
<evidence type="ECO:0000256" key="15">
    <source>
        <dbReference type="ARBA" id="ARBA00068512"/>
    </source>
</evidence>
<dbReference type="SUPFAM" id="SSF47762">
    <property type="entry name" value="PAH2 domain"/>
    <property type="match status" value="3"/>
</dbReference>
<evidence type="ECO:0000256" key="13">
    <source>
        <dbReference type="ARBA" id="ARBA00056268"/>
    </source>
</evidence>
<keyword evidence="11" id="KW-0804">Transcription</keyword>
<dbReference type="InterPro" id="IPR031693">
    <property type="entry name" value="Sin3_C"/>
</dbReference>
<evidence type="ECO:0000256" key="16">
    <source>
        <dbReference type="ARBA" id="ARBA00075105"/>
    </source>
</evidence>
<evidence type="ECO:0000256" key="10">
    <source>
        <dbReference type="ARBA" id="ARBA00023108"/>
    </source>
</evidence>
<dbReference type="Pfam" id="PF02671">
    <property type="entry name" value="PAH"/>
    <property type="match status" value="3"/>
</dbReference>
<dbReference type="GO" id="GO:0070822">
    <property type="term" value="C:Sin3-type complex"/>
    <property type="evidence" value="ECO:0007669"/>
    <property type="project" value="TreeGrafter"/>
</dbReference>
<feature type="region of interest" description="Disordered" evidence="19">
    <location>
        <begin position="438"/>
        <end position="474"/>
    </location>
</feature>
<evidence type="ECO:0000256" key="5">
    <source>
        <dbReference type="ARBA" id="ARBA00022737"/>
    </source>
</evidence>
<dbReference type="GO" id="GO:0048511">
    <property type="term" value="P:rhythmic process"/>
    <property type="evidence" value="ECO:0007669"/>
    <property type="project" value="UniProtKB-KW"/>
</dbReference>
<dbReference type="GO" id="GO:0005730">
    <property type="term" value="C:nucleolus"/>
    <property type="evidence" value="ECO:0007669"/>
    <property type="project" value="UniProtKB-SubCell"/>
</dbReference>
<evidence type="ECO:0000256" key="7">
    <source>
        <dbReference type="ARBA" id="ARBA00022990"/>
    </source>
</evidence>
<dbReference type="Pfam" id="PF08295">
    <property type="entry name" value="Sin3_corepress"/>
    <property type="match status" value="1"/>
</dbReference>
<dbReference type="GO" id="GO:0003714">
    <property type="term" value="F:transcription corepressor activity"/>
    <property type="evidence" value="ECO:0007669"/>
    <property type="project" value="InterPro"/>
</dbReference>
<feature type="region of interest" description="Disordered" evidence="19">
    <location>
        <begin position="1"/>
        <end position="60"/>
    </location>
</feature>
<evidence type="ECO:0000256" key="3">
    <source>
        <dbReference type="ARBA" id="ARBA00022499"/>
    </source>
</evidence>
<evidence type="ECO:0000256" key="8">
    <source>
        <dbReference type="ARBA" id="ARBA00023015"/>
    </source>
</evidence>
<keyword evidence="5" id="KW-0677">Repeat</keyword>
<evidence type="ECO:0000259" key="20">
    <source>
        <dbReference type="SMART" id="SM00761"/>
    </source>
</evidence>
<keyword evidence="22" id="KW-1185">Reference proteome</keyword>
<keyword evidence="6" id="KW-0832">Ubl conjugation</keyword>
<feature type="compositionally biased region" description="Polar residues" evidence="19">
    <location>
        <begin position="284"/>
        <end position="305"/>
    </location>
</feature>
<keyword evidence="10" id="KW-0090">Biological rhythms</keyword>
<dbReference type="EMBL" id="BMAV01026936">
    <property type="protein sequence ID" value="GFS54613.1"/>
    <property type="molecule type" value="Genomic_DNA"/>
</dbReference>
<dbReference type="Pfam" id="PF16879">
    <property type="entry name" value="Sin3a_C"/>
    <property type="match status" value="1"/>
</dbReference>
<reference evidence="21" key="1">
    <citation type="submission" date="2020-08" db="EMBL/GenBank/DDBJ databases">
        <title>Multicomponent nature underlies the extraordinary mechanical properties of spider dragline silk.</title>
        <authorList>
            <person name="Kono N."/>
            <person name="Nakamura H."/>
            <person name="Mori M."/>
            <person name="Yoshida Y."/>
            <person name="Ohtoshi R."/>
            <person name="Malay A.D."/>
            <person name="Moran D.A.P."/>
            <person name="Tomita M."/>
            <person name="Numata K."/>
            <person name="Arakawa K."/>
        </authorList>
    </citation>
    <scope>NUCLEOTIDE SEQUENCE</scope>
</reference>
<keyword evidence="3" id="KW-1017">Isopeptide bond</keyword>
<feature type="region of interest" description="Disordered" evidence="19">
    <location>
        <begin position="237"/>
        <end position="329"/>
    </location>
</feature>
<accession>A0A8X6IPJ6</accession>
<evidence type="ECO:0000256" key="2">
    <source>
        <dbReference type="ARBA" id="ARBA00022491"/>
    </source>
</evidence>
<evidence type="ECO:0000256" key="11">
    <source>
        <dbReference type="ARBA" id="ARBA00023163"/>
    </source>
</evidence>
<keyword evidence="2" id="KW-0678">Repressor</keyword>
<dbReference type="FunFam" id="1.20.1160.11:FF:000002">
    <property type="entry name" value="Paired amphipathic helix protein SIN3"/>
    <property type="match status" value="1"/>
</dbReference>
<evidence type="ECO:0000256" key="9">
    <source>
        <dbReference type="ARBA" id="ARBA00023054"/>
    </source>
</evidence>
<dbReference type="SMART" id="SM00761">
    <property type="entry name" value="HDAC_interact"/>
    <property type="match status" value="1"/>
</dbReference>
<name>A0A8X6IPJ6_9ARAC</name>
<dbReference type="InterPro" id="IPR039774">
    <property type="entry name" value="Sin3-like"/>
</dbReference>
<keyword evidence="9" id="KW-0175">Coiled coil</keyword>
<dbReference type="PANTHER" id="PTHR12346">
    <property type="entry name" value="SIN3B-RELATED"/>
    <property type="match status" value="1"/>
</dbReference>
<dbReference type="InterPro" id="IPR003822">
    <property type="entry name" value="PAH"/>
</dbReference>
<evidence type="ECO:0000256" key="4">
    <source>
        <dbReference type="ARBA" id="ARBA00022553"/>
    </source>
</evidence>
<dbReference type="GO" id="GO:0000122">
    <property type="term" value="P:negative regulation of transcription by RNA polymerase II"/>
    <property type="evidence" value="ECO:0007669"/>
    <property type="project" value="TreeGrafter"/>
</dbReference>
<organism evidence="21 22">
    <name type="scientific">Trichonephila inaurata madagascariensis</name>
    <dbReference type="NCBI Taxonomy" id="2747483"/>
    <lineage>
        <taxon>Eukaryota</taxon>
        <taxon>Metazoa</taxon>
        <taxon>Ecdysozoa</taxon>
        <taxon>Arthropoda</taxon>
        <taxon>Chelicerata</taxon>
        <taxon>Arachnida</taxon>
        <taxon>Araneae</taxon>
        <taxon>Araneomorphae</taxon>
        <taxon>Entelegynae</taxon>
        <taxon>Araneoidea</taxon>
        <taxon>Nephilidae</taxon>
        <taxon>Trichonephila</taxon>
        <taxon>Trichonephila inaurata</taxon>
    </lineage>
</organism>
<keyword evidence="7" id="KW-0007">Acetylation</keyword>
<evidence type="ECO:0000256" key="1">
    <source>
        <dbReference type="ARBA" id="ARBA00004604"/>
    </source>
</evidence>
<evidence type="ECO:0000256" key="17">
    <source>
        <dbReference type="ARBA" id="ARBA00081271"/>
    </source>
</evidence>
<comment type="subcellular location">
    <subcellularLocation>
        <location evidence="1">Nucleus</location>
        <location evidence="1">Nucleolus</location>
    </subcellularLocation>
</comment>
<dbReference type="Gene3D" id="1.20.1160.11">
    <property type="entry name" value="Paired amphipathic helix"/>
    <property type="match status" value="3"/>
</dbReference>
<dbReference type="PROSITE" id="PS51477">
    <property type="entry name" value="PAH"/>
    <property type="match status" value="3"/>
</dbReference>
<evidence type="ECO:0000313" key="21">
    <source>
        <dbReference type="EMBL" id="GFS54613.1"/>
    </source>
</evidence>
<dbReference type="FunFam" id="1.20.1160.11:FF:000004">
    <property type="entry name" value="Paired amphipathic helix protein Sin3a"/>
    <property type="match status" value="1"/>
</dbReference>
<dbReference type="InterPro" id="IPR013194">
    <property type="entry name" value="HDAC_interact_dom"/>
</dbReference>